<name>A0A8S9MLG6_BRACR</name>
<feature type="compositionally biased region" description="Basic and acidic residues" evidence="2">
    <location>
        <begin position="417"/>
        <end position="427"/>
    </location>
</feature>
<comment type="caution">
    <text evidence="3">The sequence shown here is derived from an EMBL/GenBank/DDBJ whole genome shotgun (WGS) entry which is preliminary data.</text>
</comment>
<feature type="coiled-coil region" evidence="1">
    <location>
        <begin position="166"/>
        <end position="249"/>
    </location>
</feature>
<gene>
    <name evidence="3" type="ORF">F2Q68_00039343</name>
</gene>
<dbReference type="EMBL" id="QGKW02000007">
    <property type="protein sequence ID" value="KAF2618219.1"/>
    <property type="molecule type" value="Genomic_DNA"/>
</dbReference>
<feature type="region of interest" description="Disordered" evidence="2">
    <location>
        <begin position="24"/>
        <end position="110"/>
    </location>
</feature>
<evidence type="ECO:0000313" key="4">
    <source>
        <dbReference type="Proteomes" id="UP000712281"/>
    </source>
</evidence>
<reference evidence="3" key="1">
    <citation type="submission" date="2019-12" db="EMBL/GenBank/DDBJ databases">
        <title>Genome sequencing and annotation of Brassica cretica.</title>
        <authorList>
            <person name="Studholme D.J."/>
            <person name="Sarris P.F."/>
        </authorList>
    </citation>
    <scope>NUCLEOTIDE SEQUENCE</scope>
    <source>
        <strain evidence="3">PFS-001/15</strain>
        <tissue evidence="3">Leaf</tissue>
    </source>
</reference>
<feature type="compositionally biased region" description="Basic and acidic residues" evidence="2">
    <location>
        <begin position="69"/>
        <end position="93"/>
    </location>
</feature>
<feature type="region of interest" description="Disordered" evidence="2">
    <location>
        <begin position="346"/>
        <end position="488"/>
    </location>
</feature>
<keyword evidence="1" id="KW-0175">Coiled coil</keyword>
<protein>
    <recommendedName>
        <fullName evidence="5">DUF1204 domain-containing protein</fullName>
    </recommendedName>
</protein>
<evidence type="ECO:0000256" key="1">
    <source>
        <dbReference type="SAM" id="Coils"/>
    </source>
</evidence>
<organism evidence="3 4">
    <name type="scientific">Brassica cretica</name>
    <name type="common">Mustard</name>
    <dbReference type="NCBI Taxonomy" id="69181"/>
    <lineage>
        <taxon>Eukaryota</taxon>
        <taxon>Viridiplantae</taxon>
        <taxon>Streptophyta</taxon>
        <taxon>Embryophyta</taxon>
        <taxon>Tracheophyta</taxon>
        <taxon>Spermatophyta</taxon>
        <taxon>Magnoliopsida</taxon>
        <taxon>eudicotyledons</taxon>
        <taxon>Gunneridae</taxon>
        <taxon>Pentapetalae</taxon>
        <taxon>rosids</taxon>
        <taxon>malvids</taxon>
        <taxon>Brassicales</taxon>
        <taxon>Brassicaceae</taxon>
        <taxon>Brassiceae</taxon>
        <taxon>Brassica</taxon>
    </lineage>
</organism>
<evidence type="ECO:0000313" key="3">
    <source>
        <dbReference type="EMBL" id="KAF2618219.1"/>
    </source>
</evidence>
<dbReference type="Proteomes" id="UP000712281">
    <property type="component" value="Unassembled WGS sequence"/>
</dbReference>
<evidence type="ECO:0000256" key="2">
    <source>
        <dbReference type="SAM" id="MobiDB-lite"/>
    </source>
</evidence>
<sequence length="488" mass="53747">MKEAGSFRFFRFVGRGNFGRGAIRRAFQEKTKKKKRKKYIKEQTKPDEVAEGQEILVHDERKKRKKKYVDRDVPVSTERDDSHASEERGDAGVRRPTSPRVAAPTIGSSGSALRKSGIKFPDHVEFKYDADTPLSYASVECAELIRQMRGGPRDIPASDGSMNFAIEKYNTALKDTLAQLGKAEKLARVRGEALTRKSSQKERFLERFGELKDKFKSSRERVKELEREKAVLEAEKATLEEEKRDVSHIHMRDINRLKESRSFEVTHKRKCLEALKANGLDSPSLIQEKHFELEAKRLDVGEIPETDLSLSPLLLDSPFINKHVLAGLDPYGSNAGLVDPGTAVILRTPSSSHGEQSGDRLDDPTPFVELDAGPAANELVASKETSNNAPQLGGKVVTSTRGTQVGEGVLEISDSSSEDRSERDPVERTTGSELDGAEKSLGARSEPVETVEATLVDEQTEGISIDPPDSSADVPDGSVPPVANASED</sequence>
<evidence type="ECO:0008006" key="5">
    <source>
        <dbReference type="Google" id="ProtNLM"/>
    </source>
</evidence>
<dbReference type="AlphaFoldDB" id="A0A8S9MLG6"/>
<proteinExistence type="predicted"/>
<accession>A0A8S9MLG6</accession>